<dbReference type="InterPro" id="IPR038704">
    <property type="entry name" value="YEAST_sf"/>
</dbReference>
<comment type="caution">
    <text evidence="8">The sequence shown here is derived from an EMBL/GenBank/DDBJ whole genome shotgun (WGS) entry which is preliminary data.</text>
</comment>
<sequence length="229" mass="26122">MSSKSQQRVKGVSIARPIVYGNVASPLGDERGSQPDHTHKWTISVRGVNNEDISYYVKKVTFKLHETYAQPNRTVDKPPFEVSETGWGEFEIAIKIYFQSISGEKPITLFHHLRLHPLEALTPGPAGETNKALLNQPVVAYHYDEIVFNEPLENFFHVLLENRSSELVPKTTLSNPYSLQAEQEELAKLEKVNQQVEQMIEEYRSRMTTADVQSVQLRQEISTLEASRK</sequence>
<proteinExistence type="predicted"/>
<dbReference type="InterPro" id="IPR055129">
    <property type="entry name" value="YEATS_dom"/>
</dbReference>
<dbReference type="InterPro" id="IPR005033">
    <property type="entry name" value="YEATS"/>
</dbReference>
<comment type="subcellular location">
    <subcellularLocation>
        <location evidence="5">Nucleus</location>
    </subcellularLocation>
</comment>
<dbReference type="GO" id="GO:0006355">
    <property type="term" value="P:regulation of DNA-templated transcription"/>
    <property type="evidence" value="ECO:0007669"/>
    <property type="project" value="InterPro"/>
</dbReference>
<dbReference type="GO" id="GO:0005634">
    <property type="term" value="C:nucleus"/>
    <property type="evidence" value="ECO:0007669"/>
    <property type="project" value="UniProtKB-SubCell"/>
</dbReference>
<feature type="coiled-coil region" evidence="6">
    <location>
        <begin position="179"/>
        <end position="213"/>
    </location>
</feature>
<keyword evidence="4 5" id="KW-0539">Nucleus</keyword>
<dbReference type="Pfam" id="PF03366">
    <property type="entry name" value="YEATS"/>
    <property type="match status" value="1"/>
</dbReference>
<evidence type="ECO:0000313" key="9">
    <source>
        <dbReference type="Proteomes" id="UP001150925"/>
    </source>
</evidence>
<organism evidence="8 9">
    <name type="scientific">Dispira parvispora</name>
    <dbReference type="NCBI Taxonomy" id="1520584"/>
    <lineage>
        <taxon>Eukaryota</taxon>
        <taxon>Fungi</taxon>
        <taxon>Fungi incertae sedis</taxon>
        <taxon>Zoopagomycota</taxon>
        <taxon>Kickxellomycotina</taxon>
        <taxon>Dimargaritomycetes</taxon>
        <taxon>Dimargaritales</taxon>
        <taxon>Dimargaritaceae</taxon>
        <taxon>Dispira</taxon>
    </lineage>
</organism>
<protein>
    <recommendedName>
        <fullName evidence="1">Protein AF-9 homolog</fullName>
    </recommendedName>
</protein>
<evidence type="ECO:0000256" key="1">
    <source>
        <dbReference type="ARBA" id="ARBA00022408"/>
    </source>
</evidence>
<dbReference type="PROSITE" id="PS51037">
    <property type="entry name" value="YEATS"/>
    <property type="match status" value="1"/>
</dbReference>
<dbReference type="AlphaFoldDB" id="A0A9W8E4G1"/>
<dbReference type="GO" id="GO:0000785">
    <property type="term" value="C:chromatin"/>
    <property type="evidence" value="ECO:0007669"/>
    <property type="project" value="UniProtKB-ARBA"/>
</dbReference>
<dbReference type="PANTHER" id="PTHR47573:SF1">
    <property type="entry name" value="PROTEIN AF-9 HOMOLOG"/>
    <property type="match status" value="1"/>
</dbReference>
<keyword evidence="6" id="KW-0175">Coiled coil</keyword>
<reference evidence="8" key="1">
    <citation type="submission" date="2022-07" db="EMBL/GenBank/DDBJ databases">
        <title>Phylogenomic reconstructions and comparative analyses of Kickxellomycotina fungi.</title>
        <authorList>
            <person name="Reynolds N.K."/>
            <person name="Stajich J.E."/>
            <person name="Barry K."/>
            <person name="Grigoriev I.V."/>
            <person name="Crous P."/>
            <person name="Smith M.E."/>
        </authorList>
    </citation>
    <scope>NUCLEOTIDE SEQUENCE</scope>
    <source>
        <strain evidence="8">RSA 1196</strain>
    </source>
</reference>
<evidence type="ECO:0000256" key="2">
    <source>
        <dbReference type="ARBA" id="ARBA00023015"/>
    </source>
</evidence>
<dbReference type="EMBL" id="JANBPY010000115">
    <property type="protein sequence ID" value="KAJ1968941.1"/>
    <property type="molecule type" value="Genomic_DNA"/>
</dbReference>
<dbReference type="Gene3D" id="2.60.40.1970">
    <property type="entry name" value="YEATS domain"/>
    <property type="match status" value="1"/>
</dbReference>
<feature type="domain" description="YEATS" evidence="7">
    <location>
        <begin position="8"/>
        <end position="162"/>
    </location>
</feature>
<keyword evidence="9" id="KW-1185">Reference proteome</keyword>
<keyword evidence="3" id="KW-0804">Transcription</keyword>
<evidence type="ECO:0000256" key="3">
    <source>
        <dbReference type="ARBA" id="ARBA00023163"/>
    </source>
</evidence>
<dbReference type="OrthoDB" id="16041at2759"/>
<evidence type="ECO:0000256" key="6">
    <source>
        <dbReference type="SAM" id="Coils"/>
    </source>
</evidence>
<name>A0A9W8E4G1_9FUNG</name>
<accession>A0A9W8E4G1</accession>
<keyword evidence="2" id="KW-0805">Transcription regulation</keyword>
<dbReference type="Proteomes" id="UP001150925">
    <property type="component" value="Unassembled WGS sequence"/>
</dbReference>
<dbReference type="CDD" id="cd16908">
    <property type="entry name" value="YEATS_Yaf9_like"/>
    <property type="match status" value="1"/>
</dbReference>
<evidence type="ECO:0000256" key="4">
    <source>
        <dbReference type="ARBA" id="ARBA00023242"/>
    </source>
</evidence>
<evidence type="ECO:0000313" key="8">
    <source>
        <dbReference type="EMBL" id="KAJ1968941.1"/>
    </source>
</evidence>
<evidence type="ECO:0000256" key="5">
    <source>
        <dbReference type="PROSITE-ProRule" id="PRU00376"/>
    </source>
</evidence>
<gene>
    <name evidence="8" type="primary">YAF9</name>
    <name evidence="8" type="ORF">IWQ62_000933</name>
</gene>
<evidence type="ECO:0000259" key="7">
    <source>
        <dbReference type="PROSITE" id="PS51037"/>
    </source>
</evidence>
<dbReference type="PANTHER" id="PTHR47573">
    <property type="entry name" value="PROTEIN AF-9 HOMOLOG"/>
    <property type="match status" value="1"/>
</dbReference>